<dbReference type="Proteomes" id="UP000735302">
    <property type="component" value="Unassembled WGS sequence"/>
</dbReference>
<keyword evidence="4" id="KW-1185">Reference proteome</keyword>
<dbReference type="PANTHER" id="PTHR31199">
    <property type="entry name" value="ARPIN"/>
    <property type="match status" value="1"/>
</dbReference>
<dbReference type="GO" id="GO:0051126">
    <property type="term" value="P:negative regulation of actin nucleation"/>
    <property type="evidence" value="ECO:0007669"/>
    <property type="project" value="InterPro"/>
</dbReference>
<evidence type="ECO:0000313" key="3">
    <source>
        <dbReference type="EMBL" id="GFO07241.1"/>
    </source>
</evidence>
<evidence type="ECO:0000256" key="2">
    <source>
        <dbReference type="ARBA" id="ARBA00019314"/>
    </source>
</evidence>
<accession>A0AAV4A7P7</accession>
<dbReference type="PANTHER" id="PTHR31199:SF1">
    <property type="entry name" value="ARPIN"/>
    <property type="match status" value="1"/>
</dbReference>
<dbReference type="EMBL" id="BLXT01003849">
    <property type="protein sequence ID" value="GFO07241.1"/>
    <property type="molecule type" value="Genomic_DNA"/>
</dbReference>
<dbReference type="AlphaFoldDB" id="A0AAV4A7P7"/>
<comment type="similarity">
    <text evidence="1">Belongs to the Arpin family.</text>
</comment>
<protein>
    <recommendedName>
        <fullName evidence="2">Arpin</fullName>
    </recommendedName>
</protein>
<organism evidence="3 4">
    <name type="scientific">Plakobranchus ocellatus</name>
    <dbReference type="NCBI Taxonomy" id="259542"/>
    <lineage>
        <taxon>Eukaryota</taxon>
        <taxon>Metazoa</taxon>
        <taxon>Spiralia</taxon>
        <taxon>Lophotrochozoa</taxon>
        <taxon>Mollusca</taxon>
        <taxon>Gastropoda</taxon>
        <taxon>Heterobranchia</taxon>
        <taxon>Euthyneura</taxon>
        <taxon>Panpulmonata</taxon>
        <taxon>Sacoglossa</taxon>
        <taxon>Placobranchoidea</taxon>
        <taxon>Plakobranchidae</taxon>
        <taxon>Plakobranchus</taxon>
    </lineage>
</organism>
<sequence length="233" mass="26068">MSRMYDNKPLENLPVYVTKWNGTFDNDFAKTASSKNNPGVLCDGKIVSQARININSSDPTASQARYYILFTSVERAHRRKYDDKGVEEEPNFSKTTKVSTGYLNSSYDVKAKGNTDRLAVDEVRALVNDSKINDMMKEVVAKESRKGDVVLLMKEEERLKVDLQENSLVRLKTAGDSPLIESLIVRDDLTSTVGNFAGDEKMGDSWLEKIVAAKAAKSAEEQPSEIADEEWDD</sequence>
<dbReference type="InterPro" id="IPR018889">
    <property type="entry name" value="Arpin"/>
</dbReference>
<evidence type="ECO:0000256" key="1">
    <source>
        <dbReference type="ARBA" id="ARBA00008453"/>
    </source>
</evidence>
<dbReference type="Pfam" id="PF10574">
    <property type="entry name" value="UPF0552"/>
    <property type="match status" value="1"/>
</dbReference>
<reference evidence="3 4" key="1">
    <citation type="journal article" date="2021" name="Elife">
        <title>Chloroplast acquisition without the gene transfer in kleptoplastic sea slugs, Plakobranchus ocellatus.</title>
        <authorList>
            <person name="Maeda T."/>
            <person name="Takahashi S."/>
            <person name="Yoshida T."/>
            <person name="Shimamura S."/>
            <person name="Takaki Y."/>
            <person name="Nagai Y."/>
            <person name="Toyoda A."/>
            <person name="Suzuki Y."/>
            <person name="Arimoto A."/>
            <person name="Ishii H."/>
            <person name="Satoh N."/>
            <person name="Nishiyama T."/>
            <person name="Hasebe M."/>
            <person name="Maruyama T."/>
            <person name="Minagawa J."/>
            <person name="Obokata J."/>
            <person name="Shigenobu S."/>
        </authorList>
    </citation>
    <scope>NUCLEOTIDE SEQUENCE [LARGE SCALE GENOMIC DNA]</scope>
</reference>
<proteinExistence type="inferred from homology"/>
<evidence type="ECO:0000313" key="4">
    <source>
        <dbReference type="Proteomes" id="UP000735302"/>
    </source>
</evidence>
<gene>
    <name evidence="3" type="ORF">PoB_003374600</name>
</gene>
<name>A0AAV4A7P7_9GAST</name>
<comment type="caution">
    <text evidence="3">The sequence shown here is derived from an EMBL/GenBank/DDBJ whole genome shotgun (WGS) entry which is preliminary data.</text>
</comment>